<dbReference type="Pfam" id="PF00318">
    <property type="entry name" value="Ribosomal_S2"/>
    <property type="match status" value="1"/>
</dbReference>
<evidence type="ECO:0000256" key="3">
    <source>
        <dbReference type="ARBA" id="ARBA00023274"/>
    </source>
</evidence>
<evidence type="ECO:0000256" key="8">
    <source>
        <dbReference type="SAM" id="MobiDB-lite"/>
    </source>
</evidence>
<dbReference type="Gene3D" id="1.10.287.610">
    <property type="entry name" value="Helix hairpin bin"/>
    <property type="match status" value="1"/>
</dbReference>
<dbReference type="GO" id="GO:0022627">
    <property type="term" value="C:cytosolic small ribosomal subunit"/>
    <property type="evidence" value="ECO:0007669"/>
    <property type="project" value="TreeGrafter"/>
</dbReference>
<proteinExistence type="inferred from homology"/>
<evidence type="ECO:0000256" key="7">
    <source>
        <dbReference type="SAM" id="Coils"/>
    </source>
</evidence>
<dbReference type="GO" id="GO:0006412">
    <property type="term" value="P:translation"/>
    <property type="evidence" value="ECO:0007669"/>
    <property type="project" value="UniProtKB-UniRule"/>
</dbReference>
<protein>
    <recommendedName>
        <fullName evidence="4 5">Small ribosomal subunit protein uS2</fullName>
    </recommendedName>
</protein>
<evidence type="ECO:0000313" key="10">
    <source>
        <dbReference type="Proteomes" id="UP000524246"/>
    </source>
</evidence>
<dbReference type="InterPro" id="IPR018130">
    <property type="entry name" value="Ribosomal_uS2_CS"/>
</dbReference>
<dbReference type="PROSITE" id="PS00963">
    <property type="entry name" value="RIBOSOMAL_S2_2"/>
    <property type="match status" value="1"/>
</dbReference>
<evidence type="ECO:0000256" key="6">
    <source>
        <dbReference type="RuleBase" id="RU003631"/>
    </source>
</evidence>
<dbReference type="CDD" id="cd01425">
    <property type="entry name" value="RPS2"/>
    <property type="match status" value="1"/>
</dbReference>
<dbReference type="GO" id="GO:0003735">
    <property type="term" value="F:structural constituent of ribosome"/>
    <property type="evidence" value="ECO:0007669"/>
    <property type="project" value="InterPro"/>
</dbReference>
<dbReference type="SUPFAM" id="SSF52313">
    <property type="entry name" value="Ribosomal protein S2"/>
    <property type="match status" value="1"/>
</dbReference>
<dbReference type="NCBIfam" id="TIGR01011">
    <property type="entry name" value="rpsB_bact"/>
    <property type="match status" value="1"/>
</dbReference>
<gene>
    <name evidence="5 9" type="primary">rpsB</name>
    <name evidence="9" type="ORF">GYA55_13195</name>
</gene>
<comment type="similarity">
    <text evidence="1 5 6">Belongs to the universal ribosomal protein uS2 family.</text>
</comment>
<evidence type="ECO:0000256" key="2">
    <source>
        <dbReference type="ARBA" id="ARBA00022980"/>
    </source>
</evidence>
<dbReference type="HAMAP" id="MF_00291_B">
    <property type="entry name" value="Ribosomal_uS2_B"/>
    <property type="match status" value="1"/>
</dbReference>
<dbReference type="InterPro" id="IPR005706">
    <property type="entry name" value="Ribosomal_uS2_bac/mit/plastid"/>
</dbReference>
<name>A0A7X9FUH4_9DELT</name>
<evidence type="ECO:0000256" key="4">
    <source>
        <dbReference type="ARBA" id="ARBA00035256"/>
    </source>
</evidence>
<dbReference type="InterPro" id="IPR023591">
    <property type="entry name" value="Ribosomal_uS2_flav_dom_sf"/>
</dbReference>
<keyword evidence="3 5" id="KW-0687">Ribonucleoprotein</keyword>
<dbReference type="Proteomes" id="UP000524246">
    <property type="component" value="Unassembled WGS sequence"/>
</dbReference>
<feature type="region of interest" description="Disordered" evidence="8">
    <location>
        <begin position="1"/>
        <end position="20"/>
    </location>
</feature>
<organism evidence="9 10">
    <name type="scientific">SAR324 cluster bacterium</name>
    <dbReference type="NCBI Taxonomy" id="2024889"/>
    <lineage>
        <taxon>Bacteria</taxon>
        <taxon>Deltaproteobacteria</taxon>
        <taxon>SAR324 cluster</taxon>
    </lineage>
</organism>
<evidence type="ECO:0000256" key="5">
    <source>
        <dbReference type="HAMAP-Rule" id="MF_00291"/>
    </source>
</evidence>
<dbReference type="PANTHER" id="PTHR12534:SF0">
    <property type="entry name" value="SMALL RIBOSOMAL SUBUNIT PROTEIN US2M"/>
    <property type="match status" value="1"/>
</dbReference>
<keyword evidence="7" id="KW-0175">Coiled coil</keyword>
<dbReference type="PRINTS" id="PR00395">
    <property type="entry name" value="RIBOSOMALS2"/>
</dbReference>
<dbReference type="PANTHER" id="PTHR12534">
    <property type="entry name" value="30S RIBOSOMAL PROTEIN S2 PROKARYOTIC AND ORGANELLAR"/>
    <property type="match status" value="1"/>
</dbReference>
<dbReference type="Gene3D" id="3.40.50.10490">
    <property type="entry name" value="Glucose-6-phosphate isomerase like protein, domain 1"/>
    <property type="match status" value="1"/>
</dbReference>
<dbReference type="InterPro" id="IPR001865">
    <property type="entry name" value="Ribosomal_uS2"/>
</dbReference>
<comment type="caution">
    <text evidence="9">The sequence shown here is derived from an EMBL/GenBank/DDBJ whole genome shotgun (WGS) entry which is preliminary data.</text>
</comment>
<evidence type="ECO:0000313" key="9">
    <source>
        <dbReference type="EMBL" id="NMC64113.1"/>
    </source>
</evidence>
<accession>A0A7X9FUH4</accession>
<sequence length="312" mass="34903">MDENKTPSPEELGEVKIDEVQGAEVSAETQEAKINQKSYQDILEPVEVSIKTLLDAGAHYGHQSSRWNPKMLQYIYSIKNGIHIINLDHTLKAWERARKYIVDRVSMGGNVLFVGTKLQCKDIVKEEALRSGSYYITSRWLGGTLTNFETLKNSISRMKKLEELYANSQKEDSGVKLNKKERLGIQRQLEKLEANLGGIRTMKKIPELVFVTDIQKDDIAVAEAKKLRVPIIALVDSNVDPELIDFPIPSNDDSSRCLRLFAGAIADAIIEGKKIYESRTMKVESIVSGSVGKEGAYHRRETRTPVDGAPAA</sequence>
<evidence type="ECO:0000256" key="1">
    <source>
        <dbReference type="ARBA" id="ARBA00006242"/>
    </source>
</evidence>
<dbReference type="AlphaFoldDB" id="A0A7X9FUH4"/>
<dbReference type="EMBL" id="JAAZON010000603">
    <property type="protein sequence ID" value="NMC64113.1"/>
    <property type="molecule type" value="Genomic_DNA"/>
</dbReference>
<keyword evidence="2 5" id="KW-0689">Ribosomal protein</keyword>
<reference evidence="9 10" key="1">
    <citation type="journal article" date="2020" name="Biotechnol. Biofuels">
        <title>New insights from the biogas microbiome by comprehensive genome-resolved metagenomics of nearly 1600 species originating from multiple anaerobic digesters.</title>
        <authorList>
            <person name="Campanaro S."/>
            <person name="Treu L."/>
            <person name="Rodriguez-R L.M."/>
            <person name="Kovalovszki A."/>
            <person name="Ziels R.M."/>
            <person name="Maus I."/>
            <person name="Zhu X."/>
            <person name="Kougias P.G."/>
            <person name="Basile A."/>
            <person name="Luo G."/>
            <person name="Schluter A."/>
            <person name="Konstantinidis K.T."/>
            <person name="Angelidaki I."/>
        </authorList>
    </citation>
    <scope>NUCLEOTIDE SEQUENCE [LARGE SCALE GENOMIC DNA]</scope>
    <source>
        <strain evidence="9">AS27yjCOA_65</strain>
    </source>
</reference>
<feature type="coiled-coil region" evidence="7">
    <location>
        <begin position="151"/>
        <end position="195"/>
    </location>
</feature>